<name>A0A066VMY0_TILAU</name>
<dbReference type="GeneID" id="25262999"/>
<gene>
    <name evidence="16" type="ORF">K437DRAFT_239176</name>
</gene>
<accession>A0A066VMY0</accession>
<proteinExistence type="inferred from homology"/>
<dbReference type="RefSeq" id="XP_013241193.1">
    <property type="nucleotide sequence ID" value="XM_013385739.1"/>
</dbReference>
<dbReference type="GO" id="GO:0102158">
    <property type="term" value="F:very-long-chain (3R)-3-hydroxyacyl-CoA dehydratase activity"/>
    <property type="evidence" value="ECO:0007669"/>
    <property type="project" value="UniProtKB-EC"/>
</dbReference>
<dbReference type="UniPathway" id="UPA00094"/>
<dbReference type="GO" id="GO:0030497">
    <property type="term" value="P:fatty acid elongation"/>
    <property type="evidence" value="ECO:0007669"/>
    <property type="project" value="TreeGrafter"/>
</dbReference>
<dbReference type="OMA" id="VMYTYMM"/>
<keyword evidence="12 14" id="KW-0456">Lyase</keyword>
<evidence type="ECO:0000256" key="5">
    <source>
        <dbReference type="ARBA" id="ARBA00022516"/>
    </source>
</evidence>
<dbReference type="EMBL" id="JMSN01000098">
    <property type="protein sequence ID" value="KDN39910.1"/>
    <property type="molecule type" value="Genomic_DNA"/>
</dbReference>
<evidence type="ECO:0000256" key="11">
    <source>
        <dbReference type="ARBA" id="ARBA00023160"/>
    </source>
</evidence>
<dbReference type="FunCoup" id="A0A066VMY0">
    <property type="interactions" value="298"/>
</dbReference>
<evidence type="ECO:0000256" key="14">
    <source>
        <dbReference type="RuleBase" id="RU363109"/>
    </source>
</evidence>
<dbReference type="AlphaFoldDB" id="A0A066VMY0"/>
<evidence type="ECO:0000256" key="8">
    <source>
        <dbReference type="ARBA" id="ARBA00022989"/>
    </source>
</evidence>
<protein>
    <recommendedName>
        <fullName evidence="4 14">Very-long-chain (3R)-3-hydroxyacyl-CoA dehydratase</fullName>
        <ecNumber evidence="4 14">4.2.1.134</ecNumber>
    </recommendedName>
</protein>
<comment type="function">
    <text evidence="14">Catalyzes the third of the four reactions of the long-chain fatty acids elongation cycle. This endoplasmic reticulum-bound enzymatic process, allows the addition of two carbons to the chain of long- and very long-chain fatty acids/VLCFAs per cycle. This enzyme catalyzes the dehydration of the 3-hydroxyacyl-CoA intermediate into trans-2,3-enoyl-CoA, within each cycle of fatty acid elongation. Thereby, it participates to the production of VLCFAs of different chain lengths that are involved in multiple biological processes as precursors of membrane lipids and lipid mediators.</text>
</comment>
<sequence length="290" mass="32715">MAVKMPPKGSSASGVKSKLASGETKPKSPSVAIQLYLIAYNLVSFFLWTVILATLVKHLLLGPQNSSYILHRISSFMEVFRPHRTYLIQKYSSLPAPLRSLLVKASTTHSHMGGLVAFVQTLAVLEVAHAALGWVRSPVPTTAIQVASRLWSVWAVTERFDAAATTPFYASMIFAWSFTEVVRYAFYANQLMDHVPRPLLWARYTTFYLLYPLGAGSEAACMFATLPKSLPWNDKLGQWGFREYIFLFLFTTWWPGLYIMYTHMMKQRRRAIGKGFWGDGSPIDAVKKSK</sequence>
<evidence type="ECO:0000256" key="1">
    <source>
        <dbReference type="ARBA" id="ARBA00004141"/>
    </source>
</evidence>
<dbReference type="GO" id="GO:0005789">
    <property type="term" value="C:endoplasmic reticulum membrane"/>
    <property type="evidence" value="ECO:0007669"/>
    <property type="project" value="UniProtKB-SubCell"/>
</dbReference>
<comment type="caution">
    <text evidence="16">The sequence shown here is derived from an EMBL/GenBank/DDBJ whole genome shotgun (WGS) entry which is preliminary data.</text>
</comment>
<keyword evidence="7 14" id="KW-0276">Fatty acid metabolism</keyword>
<dbReference type="GO" id="GO:0042761">
    <property type="term" value="P:very long-chain fatty acid biosynthetic process"/>
    <property type="evidence" value="ECO:0007669"/>
    <property type="project" value="TreeGrafter"/>
</dbReference>
<evidence type="ECO:0000256" key="7">
    <source>
        <dbReference type="ARBA" id="ARBA00022832"/>
    </source>
</evidence>
<dbReference type="PANTHER" id="PTHR11035">
    <property type="entry name" value="VERY-LONG-CHAIN (3R)-3-HYDROXYACYL-COA DEHYDRATASE"/>
    <property type="match status" value="1"/>
</dbReference>
<evidence type="ECO:0000256" key="6">
    <source>
        <dbReference type="ARBA" id="ARBA00022692"/>
    </source>
</evidence>
<comment type="catalytic activity">
    <reaction evidence="13 14">
        <text>a very-long-chain (3R)-3-hydroxyacyl-CoA = a very-long-chain (2E)-enoyl-CoA + H2O</text>
        <dbReference type="Rhea" id="RHEA:45812"/>
        <dbReference type="ChEBI" id="CHEBI:15377"/>
        <dbReference type="ChEBI" id="CHEBI:83728"/>
        <dbReference type="ChEBI" id="CHEBI:85440"/>
        <dbReference type="EC" id="4.2.1.134"/>
    </reaction>
</comment>
<dbReference type="Pfam" id="PF04387">
    <property type="entry name" value="PTPLA"/>
    <property type="match status" value="1"/>
</dbReference>
<dbReference type="Proteomes" id="UP000027361">
    <property type="component" value="Unassembled WGS sequence"/>
</dbReference>
<evidence type="ECO:0000256" key="15">
    <source>
        <dbReference type="SAM" id="MobiDB-lite"/>
    </source>
</evidence>
<evidence type="ECO:0000256" key="2">
    <source>
        <dbReference type="ARBA" id="ARBA00005194"/>
    </source>
</evidence>
<feature type="transmembrane region" description="Helical" evidence="14">
    <location>
        <begin position="245"/>
        <end position="261"/>
    </location>
</feature>
<dbReference type="STRING" id="1037660.A0A066VMY0"/>
<reference evidence="16 17" key="1">
    <citation type="submission" date="2014-05" db="EMBL/GenBank/DDBJ databases">
        <title>Draft genome sequence of a rare smut relative, Tilletiaria anomala UBC 951.</title>
        <authorList>
            <consortium name="DOE Joint Genome Institute"/>
            <person name="Toome M."/>
            <person name="Kuo A."/>
            <person name="Henrissat B."/>
            <person name="Lipzen A."/>
            <person name="Tritt A."/>
            <person name="Yoshinaga Y."/>
            <person name="Zane M."/>
            <person name="Barry K."/>
            <person name="Grigoriev I.V."/>
            <person name="Spatafora J.W."/>
            <person name="Aimea M.C."/>
        </authorList>
    </citation>
    <scope>NUCLEOTIDE SEQUENCE [LARGE SCALE GENOMIC DNA]</scope>
    <source>
        <strain evidence="16 17">UBC 951</strain>
    </source>
</reference>
<evidence type="ECO:0000256" key="10">
    <source>
        <dbReference type="ARBA" id="ARBA00023136"/>
    </source>
</evidence>
<feature type="transmembrane region" description="Helical" evidence="14">
    <location>
        <begin position="207"/>
        <end position="225"/>
    </location>
</feature>
<dbReference type="GO" id="GO:0030148">
    <property type="term" value="P:sphingolipid biosynthetic process"/>
    <property type="evidence" value="ECO:0007669"/>
    <property type="project" value="TreeGrafter"/>
</dbReference>
<feature type="transmembrane region" description="Helical" evidence="14">
    <location>
        <begin position="35"/>
        <end position="56"/>
    </location>
</feature>
<evidence type="ECO:0000313" key="17">
    <source>
        <dbReference type="Proteomes" id="UP000027361"/>
    </source>
</evidence>
<comment type="caution">
    <text evidence="14">Lacks conserved residue(s) required for the propagation of feature annotation.</text>
</comment>
<keyword evidence="5 14" id="KW-0444">Lipid biosynthesis</keyword>
<comment type="subcellular location">
    <subcellularLocation>
        <location evidence="14">Endoplasmic reticulum membrane</location>
        <topology evidence="14">Multi-pass membrane protein</topology>
    </subcellularLocation>
    <subcellularLocation>
        <location evidence="1">Membrane</location>
        <topology evidence="1">Multi-pass membrane protein</topology>
    </subcellularLocation>
</comment>
<keyword evidence="11 14" id="KW-0275">Fatty acid biosynthesis</keyword>
<dbReference type="InterPro" id="IPR007482">
    <property type="entry name" value="Tyr_Pase-like_PTPLA"/>
</dbReference>
<dbReference type="InParanoid" id="A0A066VMY0"/>
<keyword evidence="6 14" id="KW-0812">Transmembrane</keyword>
<organism evidence="16 17">
    <name type="scientific">Tilletiaria anomala (strain ATCC 24038 / CBS 436.72 / UBC 951)</name>
    <dbReference type="NCBI Taxonomy" id="1037660"/>
    <lineage>
        <taxon>Eukaryota</taxon>
        <taxon>Fungi</taxon>
        <taxon>Dikarya</taxon>
        <taxon>Basidiomycota</taxon>
        <taxon>Ustilaginomycotina</taxon>
        <taxon>Exobasidiomycetes</taxon>
        <taxon>Georgefischeriales</taxon>
        <taxon>Tilletiariaceae</taxon>
        <taxon>Tilletiaria</taxon>
    </lineage>
</organism>
<feature type="region of interest" description="Disordered" evidence="15">
    <location>
        <begin position="1"/>
        <end position="26"/>
    </location>
</feature>
<evidence type="ECO:0000256" key="12">
    <source>
        <dbReference type="ARBA" id="ARBA00023239"/>
    </source>
</evidence>
<comment type="similarity">
    <text evidence="3 14">Belongs to the very long-chain fatty acids dehydratase HACD family.</text>
</comment>
<keyword evidence="14" id="KW-0256">Endoplasmic reticulum</keyword>
<evidence type="ECO:0000256" key="3">
    <source>
        <dbReference type="ARBA" id="ARBA00007811"/>
    </source>
</evidence>
<keyword evidence="8 14" id="KW-1133">Transmembrane helix</keyword>
<comment type="pathway">
    <text evidence="2 14">Lipid metabolism; fatty acid biosynthesis.</text>
</comment>
<dbReference type="HOGENOM" id="CLU_034302_6_1_1"/>
<dbReference type="OrthoDB" id="46988at2759"/>
<evidence type="ECO:0000313" key="16">
    <source>
        <dbReference type="EMBL" id="KDN39910.1"/>
    </source>
</evidence>
<feature type="transmembrane region" description="Helical" evidence="14">
    <location>
        <begin position="168"/>
        <end position="186"/>
    </location>
</feature>
<evidence type="ECO:0000256" key="9">
    <source>
        <dbReference type="ARBA" id="ARBA00023098"/>
    </source>
</evidence>
<keyword evidence="10 14" id="KW-0472">Membrane</keyword>
<keyword evidence="17" id="KW-1185">Reference proteome</keyword>
<evidence type="ECO:0000256" key="13">
    <source>
        <dbReference type="ARBA" id="ARBA00036671"/>
    </source>
</evidence>
<dbReference type="PANTHER" id="PTHR11035:SF3">
    <property type="entry name" value="VERY-LONG-CHAIN (3R)-3-HYDROXYACYL-COA DEHYDRATASE"/>
    <property type="match status" value="1"/>
</dbReference>
<dbReference type="EC" id="4.2.1.134" evidence="4 14"/>
<evidence type="ECO:0000256" key="4">
    <source>
        <dbReference type="ARBA" id="ARBA00013122"/>
    </source>
</evidence>
<keyword evidence="9 14" id="KW-0443">Lipid metabolism</keyword>